<dbReference type="Pfam" id="PF00702">
    <property type="entry name" value="Hydrolase"/>
    <property type="match status" value="1"/>
</dbReference>
<dbReference type="STRING" id="521098.Aaci_2469"/>
<accession>C8WSJ0</accession>
<dbReference type="SFLD" id="SFLDG01135">
    <property type="entry name" value="C1.5.6:_HAD__Beta-PGM__Phospha"/>
    <property type="match status" value="1"/>
</dbReference>
<dbReference type="eggNOG" id="COG0637">
    <property type="taxonomic scope" value="Bacteria"/>
</dbReference>
<dbReference type="PANTHER" id="PTHR18901:SF38">
    <property type="entry name" value="PSEUDOURIDINE-5'-PHOSPHATASE"/>
    <property type="match status" value="1"/>
</dbReference>
<dbReference type="GO" id="GO:0016787">
    <property type="term" value="F:hydrolase activity"/>
    <property type="evidence" value="ECO:0007669"/>
    <property type="project" value="UniProtKB-KW"/>
</dbReference>
<dbReference type="AlphaFoldDB" id="C8WSJ0"/>
<dbReference type="InterPro" id="IPR036412">
    <property type="entry name" value="HAD-like_sf"/>
</dbReference>
<keyword evidence="1" id="KW-0378">Hydrolase</keyword>
<proteinExistence type="predicted"/>
<dbReference type="InterPro" id="IPR006439">
    <property type="entry name" value="HAD-SF_hydro_IA"/>
</dbReference>
<evidence type="ECO:0000313" key="2">
    <source>
        <dbReference type="Proteomes" id="UP000001917"/>
    </source>
</evidence>
<evidence type="ECO:0000313" key="1">
    <source>
        <dbReference type="EMBL" id="ACV59475.1"/>
    </source>
</evidence>
<dbReference type="RefSeq" id="WP_012811716.1">
    <property type="nucleotide sequence ID" value="NC_013205.1"/>
</dbReference>
<keyword evidence="2" id="KW-1185">Reference proteome</keyword>
<dbReference type="Gene3D" id="3.40.50.1000">
    <property type="entry name" value="HAD superfamily/HAD-like"/>
    <property type="match status" value="1"/>
</dbReference>
<protein>
    <submittedName>
        <fullName evidence="1">HAD-superfamily hydrolase, subfamily IA, variant 3</fullName>
    </submittedName>
</protein>
<dbReference type="KEGG" id="aac:Aaci_2469"/>
<reference evidence="2" key="1">
    <citation type="submission" date="2009-09" db="EMBL/GenBank/DDBJ databases">
        <title>The complete chromosome of Alicyclobacillus acidocaldarius subsp. acidocaldarius DSM 446.</title>
        <authorList>
            <consortium name="US DOE Joint Genome Institute (JGI-PGF)"/>
            <person name="Lucas S."/>
            <person name="Copeland A."/>
            <person name="Lapidus A."/>
            <person name="Glavina del Rio T."/>
            <person name="Dalin E."/>
            <person name="Tice H."/>
            <person name="Bruce D."/>
            <person name="Goodwin L."/>
            <person name="Pitluck S."/>
            <person name="Kyrpides N."/>
            <person name="Mavromatis K."/>
            <person name="Ivanova N."/>
            <person name="Ovchinnikova G."/>
            <person name="Chertkov O."/>
            <person name="Sims D."/>
            <person name="Brettin T."/>
            <person name="Detter J.C."/>
            <person name="Han C."/>
            <person name="Larimer F."/>
            <person name="Land M."/>
            <person name="Hauser L."/>
            <person name="Markowitz V."/>
            <person name="Cheng J.-F."/>
            <person name="Hugenholtz P."/>
            <person name="Woyke T."/>
            <person name="Wu D."/>
            <person name="Pukall R."/>
            <person name="Klenk H.-P."/>
            <person name="Eisen J.A."/>
        </authorList>
    </citation>
    <scope>NUCLEOTIDE SEQUENCE [LARGE SCALE GENOMIC DNA]</scope>
    <source>
        <strain evidence="2">ATCC 27009 / DSM 446 / BCRC 14685 / JCM 5260 / KCTC 1825 / NBRC 15652 / NCIMB 11725 / NRRL B-14509 / 104-IA</strain>
    </source>
</reference>
<dbReference type="PRINTS" id="PR00413">
    <property type="entry name" value="HADHALOGNASE"/>
</dbReference>
<dbReference type="InterPro" id="IPR023214">
    <property type="entry name" value="HAD_sf"/>
</dbReference>
<sequence length="224" mass="25115">MKAVIFDFDGTMVDTERAWYEAYVGLYRQHGREFPFHLYAKTVGTSADAFDPVRHLCDSDASIRPEDAERAVEREHRRLLDEEPLRPGVRASLQELRRLGVSIGLATSSRRAYVEPFLAKYGIQSFFDAIATADDVSHVKPHPELYQLACRRLGVAPAEALAIEDSPNGARAAIAAGLQVLCVPNAITEHMPFPEGCRFRSSLEGIDWRSFLATIAERPEEKRE</sequence>
<gene>
    <name evidence="1" type="ordered locus">Aaci_2469</name>
</gene>
<dbReference type="Proteomes" id="UP000001917">
    <property type="component" value="Chromosome"/>
</dbReference>
<dbReference type="SFLD" id="SFLDS00003">
    <property type="entry name" value="Haloacid_Dehalogenase"/>
    <property type="match status" value="1"/>
</dbReference>
<reference evidence="1 2" key="2">
    <citation type="journal article" date="2010" name="Stand. Genomic Sci.">
        <title>Complete genome sequence of Alicyclobacillus acidocaldarius type strain (104-IA).</title>
        <authorList>
            <person name="Mavromatis K."/>
            <person name="Sikorski J."/>
            <person name="Lapidus A."/>
            <person name="Glavina Del Rio T."/>
            <person name="Copeland A."/>
            <person name="Tice H."/>
            <person name="Cheng J.F."/>
            <person name="Lucas S."/>
            <person name="Chen F."/>
            <person name="Nolan M."/>
            <person name="Bruce D."/>
            <person name="Goodwin L."/>
            <person name="Pitluck S."/>
            <person name="Ivanova N."/>
            <person name="Ovchinnikova G."/>
            <person name="Pati A."/>
            <person name="Chen A."/>
            <person name="Palaniappan K."/>
            <person name="Land M."/>
            <person name="Hauser L."/>
            <person name="Chang Y.J."/>
            <person name="Jeffries C.D."/>
            <person name="Chain P."/>
            <person name="Meincke L."/>
            <person name="Sims D."/>
            <person name="Chertkov O."/>
            <person name="Han C."/>
            <person name="Brettin T."/>
            <person name="Detter J.C."/>
            <person name="Wahrenburg C."/>
            <person name="Rohde M."/>
            <person name="Pukall R."/>
            <person name="Goker M."/>
            <person name="Bristow J."/>
            <person name="Eisen J.A."/>
            <person name="Markowitz V."/>
            <person name="Hugenholtz P."/>
            <person name="Klenk H.P."/>
            <person name="Kyrpides N.C."/>
        </authorList>
    </citation>
    <scope>NUCLEOTIDE SEQUENCE [LARGE SCALE GENOMIC DNA]</scope>
    <source>
        <strain evidence="2">ATCC 27009 / DSM 446 / BCRC 14685 / JCM 5260 / KCTC 1825 / NBRC 15652 / NCIMB 11725 / NRRL B-14509 / 104-IA</strain>
    </source>
</reference>
<dbReference type="SFLD" id="SFLDG01129">
    <property type="entry name" value="C1.5:_HAD__Beta-PGM__Phosphata"/>
    <property type="match status" value="1"/>
</dbReference>
<dbReference type="HOGENOM" id="CLU_045011_13_1_9"/>
<dbReference type="SUPFAM" id="SSF56784">
    <property type="entry name" value="HAD-like"/>
    <property type="match status" value="1"/>
</dbReference>
<dbReference type="EMBL" id="CP001727">
    <property type="protein sequence ID" value="ACV59475.1"/>
    <property type="molecule type" value="Genomic_DNA"/>
</dbReference>
<dbReference type="PANTHER" id="PTHR18901">
    <property type="entry name" value="2-DEOXYGLUCOSE-6-PHOSPHATE PHOSPHATASE 2"/>
    <property type="match status" value="1"/>
</dbReference>
<dbReference type="Gene3D" id="1.10.150.240">
    <property type="entry name" value="Putative phosphatase, domain 2"/>
    <property type="match status" value="1"/>
</dbReference>
<dbReference type="InterPro" id="IPR023198">
    <property type="entry name" value="PGP-like_dom2"/>
</dbReference>
<name>C8WSJ0_ALIAD</name>
<organism evidence="1 2">
    <name type="scientific">Alicyclobacillus acidocaldarius subsp. acidocaldarius (strain ATCC 27009 / DSM 446 / BCRC 14685 / JCM 5260 / KCTC 1825 / NBRC 15652 / NCIMB 11725 / NRRL B-14509 / 104-IA)</name>
    <name type="common">Bacillus acidocaldarius</name>
    <dbReference type="NCBI Taxonomy" id="521098"/>
    <lineage>
        <taxon>Bacteria</taxon>
        <taxon>Bacillati</taxon>
        <taxon>Bacillota</taxon>
        <taxon>Bacilli</taxon>
        <taxon>Bacillales</taxon>
        <taxon>Alicyclobacillaceae</taxon>
        <taxon>Alicyclobacillus</taxon>
    </lineage>
</organism>
<dbReference type="NCBIfam" id="TIGR01509">
    <property type="entry name" value="HAD-SF-IA-v3"/>
    <property type="match status" value="1"/>
</dbReference>